<dbReference type="InterPro" id="IPR000873">
    <property type="entry name" value="AMP-dep_synth/lig_dom"/>
</dbReference>
<dbReference type="InterPro" id="IPR042099">
    <property type="entry name" value="ANL_N_sf"/>
</dbReference>
<evidence type="ECO:0000259" key="2">
    <source>
        <dbReference type="Pfam" id="PF13193"/>
    </source>
</evidence>
<proteinExistence type="predicted"/>
<dbReference type="PANTHER" id="PTHR43767">
    <property type="entry name" value="LONG-CHAIN-FATTY-ACID--COA LIGASE"/>
    <property type="match status" value="1"/>
</dbReference>
<dbReference type="PANTHER" id="PTHR43767:SF1">
    <property type="entry name" value="NONRIBOSOMAL PEPTIDE SYNTHASE PES1 (EUROFUNG)-RELATED"/>
    <property type="match status" value="1"/>
</dbReference>
<protein>
    <submittedName>
        <fullName evidence="3">AMP-binding protein</fullName>
    </submittedName>
</protein>
<evidence type="ECO:0000313" key="4">
    <source>
        <dbReference type="Proteomes" id="UP001454086"/>
    </source>
</evidence>
<keyword evidence="4" id="KW-1185">Reference proteome</keyword>
<dbReference type="Proteomes" id="UP001454086">
    <property type="component" value="Unassembled WGS sequence"/>
</dbReference>
<dbReference type="RefSeq" id="WP_008720860.1">
    <property type="nucleotide sequence ID" value="NZ_JBBMFM010000155.1"/>
</dbReference>
<feature type="domain" description="AMP-binding enzyme C-terminal" evidence="2">
    <location>
        <begin position="351"/>
        <end position="429"/>
    </location>
</feature>
<comment type="caution">
    <text evidence="3">The sequence shown here is derived from an EMBL/GenBank/DDBJ whole genome shotgun (WGS) entry which is preliminary data.</text>
</comment>
<reference evidence="3 4" key="1">
    <citation type="submission" date="2024-03" db="EMBL/GenBank/DDBJ databases">
        <title>Human intestinal bacterial collection.</title>
        <authorList>
            <person name="Pauvert C."/>
            <person name="Hitch T.C.A."/>
            <person name="Clavel T."/>
        </authorList>
    </citation>
    <scope>NUCLEOTIDE SEQUENCE [LARGE SCALE GENOMIC DNA]</scope>
    <source>
        <strain evidence="3 4">CLA-SR-H021</strain>
    </source>
</reference>
<organism evidence="3 4">
    <name type="scientific">Enterocloster hominis</name>
    <name type="common">ex Hitch et al. 2024</name>
    <dbReference type="NCBI Taxonomy" id="1917870"/>
    <lineage>
        <taxon>Bacteria</taxon>
        <taxon>Bacillati</taxon>
        <taxon>Bacillota</taxon>
        <taxon>Clostridia</taxon>
        <taxon>Lachnospirales</taxon>
        <taxon>Lachnospiraceae</taxon>
        <taxon>Enterocloster</taxon>
    </lineage>
</organism>
<gene>
    <name evidence="3" type="ORF">WMQ36_24680</name>
</gene>
<sequence length="439" mass="48028">MNYLEMLRAVPPHRTALIEDSRQYTYGEMVMDAQRCSDELLSHQKTDKDGTANKQSTAAAAVSYQAGLPLLAWIKSPSVYTQLICFLACGQIGRIPVILPPDMRHPPSIPSGSSIPDRVCMGVLTSGTTGNPRLLFRTFESWHGFFPVQNSIFGVDRNTRMFVHGSLAFTGNLNMYLALLSEGAALITCSAVHPPAWNGSISLNQANAIYLIPSKLRLLSRTSPGPADYVKAILTGSQSMDLKDMHGLKQAFPQSRCILYYGASELSYVSYLCGNEMTGNPACVGRPFPGVHITIQDGEIMADTPYRALGVRTPASAGDIGYLDSHGFLYLLGRRDNVYNIHGRKIPAALVEHALTDLDEISEAAVVLEHGSLTAYVVLNPAFHSMDAPKPSPDLSRRLMGRLQETLEYYQLPRRIRFLDAIPKNSSGKPILSLLSAAE</sequence>
<accession>A0ABV1DEG0</accession>
<dbReference type="Pfam" id="PF13193">
    <property type="entry name" value="AMP-binding_C"/>
    <property type="match status" value="1"/>
</dbReference>
<dbReference type="Pfam" id="PF00501">
    <property type="entry name" value="AMP-binding"/>
    <property type="match status" value="1"/>
</dbReference>
<dbReference type="Gene3D" id="3.40.50.12780">
    <property type="entry name" value="N-terminal domain of ligase-like"/>
    <property type="match status" value="1"/>
</dbReference>
<dbReference type="SUPFAM" id="SSF56801">
    <property type="entry name" value="Acetyl-CoA synthetase-like"/>
    <property type="match status" value="1"/>
</dbReference>
<evidence type="ECO:0000313" key="3">
    <source>
        <dbReference type="EMBL" id="MEQ2428161.1"/>
    </source>
</evidence>
<dbReference type="Gene3D" id="3.30.300.30">
    <property type="match status" value="1"/>
</dbReference>
<evidence type="ECO:0000259" key="1">
    <source>
        <dbReference type="Pfam" id="PF00501"/>
    </source>
</evidence>
<dbReference type="InterPro" id="IPR045851">
    <property type="entry name" value="AMP-bd_C_sf"/>
</dbReference>
<feature type="domain" description="AMP-dependent synthetase/ligase" evidence="1">
    <location>
        <begin position="116"/>
        <end position="300"/>
    </location>
</feature>
<name>A0ABV1DEG0_9FIRM</name>
<dbReference type="EMBL" id="JBBMFM010000155">
    <property type="protein sequence ID" value="MEQ2428161.1"/>
    <property type="molecule type" value="Genomic_DNA"/>
</dbReference>
<dbReference type="InterPro" id="IPR025110">
    <property type="entry name" value="AMP-bd_C"/>
</dbReference>
<dbReference type="InterPro" id="IPR050237">
    <property type="entry name" value="ATP-dep_AMP-bd_enzyme"/>
</dbReference>